<keyword evidence="4" id="KW-0833">Ubl conjugation pathway</keyword>
<dbReference type="GO" id="GO:0061665">
    <property type="term" value="F:SUMO ligase activity"/>
    <property type="evidence" value="ECO:0007669"/>
    <property type="project" value="TreeGrafter"/>
</dbReference>
<dbReference type="AlphaFoldDB" id="A0A1B0FNB7"/>
<dbReference type="Proteomes" id="UP000092444">
    <property type="component" value="Unassembled WGS sequence"/>
</dbReference>
<evidence type="ECO:0000313" key="6">
    <source>
        <dbReference type="EnsemblMetazoa" id="GMOY005358-PA"/>
    </source>
</evidence>
<dbReference type="PANTHER" id="PTHR10782">
    <property type="entry name" value="ZINC FINGER MIZ DOMAIN-CONTAINING PROTEIN"/>
    <property type="match status" value="1"/>
</dbReference>
<dbReference type="InterPro" id="IPR023321">
    <property type="entry name" value="PINIT"/>
</dbReference>
<proteinExistence type="inferred from homology"/>
<keyword evidence="7" id="KW-1185">Reference proteome</keyword>
<dbReference type="UniPathway" id="UPA00886"/>
<reference evidence="6" key="1">
    <citation type="submission" date="2020-05" db="UniProtKB">
        <authorList>
            <consortium name="EnsemblMetazoa"/>
        </authorList>
    </citation>
    <scope>IDENTIFICATION</scope>
    <source>
        <strain evidence="6">Yale</strain>
    </source>
</reference>
<dbReference type="GO" id="GO:0003712">
    <property type="term" value="F:transcription coregulator activity"/>
    <property type="evidence" value="ECO:0007669"/>
    <property type="project" value="TreeGrafter"/>
</dbReference>
<dbReference type="InterPro" id="IPR038654">
    <property type="entry name" value="PINIT_sf"/>
</dbReference>
<dbReference type="EMBL" id="CCAG010010817">
    <property type="status" value="NOT_ANNOTATED_CDS"/>
    <property type="molecule type" value="Genomic_DNA"/>
</dbReference>
<dbReference type="Gene3D" id="2.60.120.780">
    <property type="entry name" value="PINIT domain"/>
    <property type="match status" value="1"/>
</dbReference>
<comment type="similarity">
    <text evidence="2">Belongs to the PIAS family.</text>
</comment>
<dbReference type="GO" id="GO:0000785">
    <property type="term" value="C:chromatin"/>
    <property type="evidence" value="ECO:0007669"/>
    <property type="project" value="TreeGrafter"/>
</dbReference>
<dbReference type="STRING" id="37546.A0A1B0FNB7"/>
<organism evidence="6 7">
    <name type="scientific">Glossina morsitans morsitans</name>
    <name type="common">Savannah tsetse fly</name>
    <dbReference type="NCBI Taxonomy" id="37546"/>
    <lineage>
        <taxon>Eukaryota</taxon>
        <taxon>Metazoa</taxon>
        <taxon>Ecdysozoa</taxon>
        <taxon>Arthropoda</taxon>
        <taxon>Hexapoda</taxon>
        <taxon>Insecta</taxon>
        <taxon>Pterygota</taxon>
        <taxon>Neoptera</taxon>
        <taxon>Endopterygota</taxon>
        <taxon>Diptera</taxon>
        <taxon>Brachycera</taxon>
        <taxon>Muscomorpha</taxon>
        <taxon>Hippoboscoidea</taxon>
        <taxon>Glossinidae</taxon>
        <taxon>Glossina</taxon>
    </lineage>
</organism>
<dbReference type="VEuPathDB" id="VectorBase:GMOY005358"/>
<name>A0A1B0FNB7_GLOMM</name>
<feature type="domain" description="PINIT" evidence="5">
    <location>
        <begin position="1"/>
        <end position="54"/>
    </location>
</feature>
<dbReference type="PROSITE" id="PS51466">
    <property type="entry name" value="PINIT"/>
    <property type="match status" value="1"/>
</dbReference>
<keyword evidence="3" id="KW-0808">Transferase</keyword>
<evidence type="ECO:0000259" key="5">
    <source>
        <dbReference type="PROSITE" id="PS51466"/>
    </source>
</evidence>
<evidence type="ECO:0000256" key="3">
    <source>
        <dbReference type="ARBA" id="ARBA00022679"/>
    </source>
</evidence>
<evidence type="ECO:0000256" key="1">
    <source>
        <dbReference type="ARBA" id="ARBA00004718"/>
    </source>
</evidence>
<sequence length="104" mass="11863">MHLSTLIVKFLNLPFYIITSNVKLSSTVTNTITVRWSPDYTRGYCIAVYLVKKLTSAQLLTRLKTKFVEPADYTKALMKEKLREDVDCETATRMLKVSLNCPLG</sequence>
<dbReference type="PANTHER" id="PTHR10782:SF94">
    <property type="entry name" value="SUPPRESSOR OF VARIEGATION 2-10, ISOFORM I"/>
    <property type="match status" value="1"/>
</dbReference>
<protein>
    <recommendedName>
        <fullName evidence="5">PINIT domain-containing protein</fullName>
    </recommendedName>
</protein>
<evidence type="ECO:0000256" key="4">
    <source>
        <dbReference type="ARBA" id="ARBA00022786"/>
    </source>
</evidence>
<dbReference type="GO" id="GO:0006357">
    <property type="term" value="P:regulation of transcription by RNA polymerase II"/>
    <property type="evidence" value="ECO:0007669"/>
    <property type="project" value="TreeGrafter"/>
</dbReference>
<comment type="pathway">
    <text evidence="1">Protein modification; protein sumoylation.</text>
</comment>
<dbReference type="EnsemblMetazoa" id="GMOY005358-RA">
    <property type="protein sequence ID" value="GMOY005358-PA"/>
    <property type="gene ID" value="GMOY005358"/>
</dbReference>
<accession>A0A1B0FNB7</accession>
<evidence type="ECO:0000256" key="2">
    <source>
        <dbReference type="ARBA" id="ARBA00005383"/>
    </source>
</evidence>
<evidence type="ECO:0000313" key="7">
    <source>
        <dbReference type="Proteomes" id="UP000092444"/>
    </source>
</evidence>
<dbReference type="GO" id="GO:0016925">
    <property type="term" value="P:protein sumoylation"/>
    <property type="evidence" value="ECO:0007669"/>
    <property type="project" value="UniProtKB-UniPathway"/>
</dbReference>